<evidence type="ECO:0000259" key="5">
    <source>
        <dbReference type="Pfam" id="PF17135"/>
    </source>
</evidence>
<feature type="compositionally biased region" description="Basic residues" evidence="4">
    <location>
        <begin position="174"/>
        <end position="187"/>
    </location>
</feature>
<reference evidence="6" key="1">
    <citation type="submission" date="2022-07" db="EMBL/GenBank/DDBJ databases">
        <title>Evaluation of T. orientalis genome assembly methods using nanopore sequencing and analysis of variation between genomes.</title>
        <authorList>
            <person name="Yam J."/>
            <person name="Micallef M.L."/>
            <person name="Liu M."/>
            <person name="Djordjevic S.P."/>
            <person name="Bogema D.R."/>
            <person name="Jenkins C."/>
        </authorList>
    </citation>
    <scope>NUCLEOTIDE SEQUENCE</scope>
    <source>
        <strain evidence="6">Goon Nure</strain>
    </source>
</reference>
<evidence type="ECO:0000256" key="1">
    <source>
        <dbReference type="ARBA" id="ARBA00006815"/>
    </source>
</evidence>
<evidence type="ECO:0000256" key="2">
    <source>
        <dbReference type="ARBA" id="ARBA00022980"/>
    </source>
</evidence>
<evidence type="ECO:0000313" key="6">
    <source>
        <dbReference type="EMBL" id="UKK01814.1"/>
    </source>
</evidence>
<dbReference type="Pfam" id="PF17135">
    <property type="entry name" value="Ribosomal_L18"/>
    <property type="match status" value="1"/>
</dbReference>
<name>A0A976MBY5_THEOR</name>
<organism evidence="6 7">
    <name type="scientific">Theileria orientalis</name>
    <dbReference type="NCBI Taxonomy" id="68886"/>
    <lineage>
        <taxon>Eukaryota</taxon>
        <taxon>Sar</taxon>
        <taxon>Alveolata</taxon>
        <taxon>Apicomplexa</taxon>
        <taxon>Aconoidasida</taxon>
        <taxon>Piroplasmida</taxon>
        <taxon>Theileriidae</taxon>
        <taxon>Theileria</taxon>
    </lineage>
</organism>
<dbReference type="PANTHER" id="PTHR10934:SF2">
    <property type="entry name" value="LARGE RIBOSOMAL SUBUNIT PROTEIN EL18"/>
    <property type="match status" value="1"/>
</dbReference>
<dbReference type="GO" id="GO:0022625">
    <property type="term" value="C:cytosolic large ribosomal subunit"/>
    <property type="evidence" value="ECO:0007669"/>
    <property type="project" value="TreeGrafter"/>
</dbReference>
<dbReference type="EMBL" id="CP056071">
    <property type="protein sequence ID" value="UKK01814.1"/>
    <property type="molecule type" value="Genomic_DNA"/>
</dbReference>
<accession>A0A976MBY5</accession>
<gene>
    <name evidence="6" type="primary">RPL18</name>
    <name evidence="6" type="ORF">MACK_001167</name>
</gene>
<evidence type="ECO:0000313" key="7">
    <source>
        <dbReference type="Proteomes" id="UP000244811"/>
    </source>
</evidence>
<keyword evidence="3" id="KW-0687">Ribonucleoprotein</keyword>
<keyword evidence="2 6" id="KW-0689">Ribosomal protein</keyword>
<dbReference type="FunFam" id="3.100.10.10:FF:000001">
    <property type="entry name" value="60S ribosomal protein L18"/>
    <property type="match status" value="1"/>
</dbReference>
<dbReference type="SUPFAM" id="SSF52080">
    <property type="entry name" value="Ribosomal proteins L15p and L18e"/>
    <property type="match status" value="1"/>
</dbReference>
<sequence length="187" mass="21249">MGIDLVKAGRVKKPGRKHLVSKNPYLRLLVKLYSFLGRRSNSSFNKVVLKRLMMPRRYKCPISLSKLSKHMRNNPENTAVVVGTVTDDKRMLEVPKLSVCALRVTESAKNRILASGGEVLTFDQLVARSPKGSRCTLLRGETKAREAVKHFRNEVKGNPKPYVRSKGRKFEKARGRRHSRAFKVKAH</sequence>
<dbReference type="AlphaFoldDB" id="A0A976MBY5"/>
<dbReference type="InterPro" id="IPR021131">
    <property type="entry name" value="Ribosomal_uL15/eL18"/>
</dbReference>
<proteinExistence type="inferred from homology"/>
<comment type="similarity">
    <text evidence="1">Belongs to the eukaryotic ribosomal protein eL18 family.</text>
</comment>
<protein>
    <submittedName>
        <fullName evidence="6">60S ribosomal protein L18</fullName>
    </submittedName>
</protein>
<dbReference type="Gene3D" id="3.100.10.10">
    <property type="match status" value="1"/>
</dbReference>
<dbReference type="GO" id="GO:0003723">
    <property type="term" value="F:RNA binding"/>
    <property type="evidence" value="ECO:0007669"/>
    <property type="project" value="TreeGrafter"/>
</dbReference>
<dbReference type="GO" id="GO:0003735">
    <property type="term" value="F:structural constituent of ribosome"/>
    <property type="evidence" value="ECO:0007669"/>
    <property type="project" value="InterPro"/>
</dbReference>
<evidence type="ECO:0000256" key="4">
    <source>
        <dbReference type="SAM" id="MobiDB-lite"/>
    </source>
</evidence>
<dbReference type="GO" id="GO:0006412">
    <property type="term" value="P:translation"/>
    <property type="evidence" value="ECO:0007669"/>
    <property type="project" value="InterPro"/>
</dbReference>
<dbReference type="PANTHER" id="PTHR10934">
    <property type="entry name" value="60S RIBOSOMAL PROTEIN L18"/>
    <property type="match status" value="1"/>
</dbReference>
<dbReference type="InterPro" id="IPR036227">
    <property type="entry name" value="Ribosomal_uL15/eL18_sf"/>
</dbReference>
<evidence type="ECO:0000256" key="3">
    <source>
        <dbReference type="ARBA" id="ARBA00023274"/>
    </source>
</evidence>
<feature type="domain" description="Large ribosomal subunit protein uL15/eL18" evidence="5">
    <location>
        <begin position="2"/>
        <end position="184"/>
    </location>
</feature>
<feature type="region of interest" description="Disordered" evidence="4">
    <location>
        <begin position="166"/>
        <end position="187"/>
    </location>
</feature>
<dbReference type="Proteomes" id="UP000244811">
    <property type="component" value="Chromosome 2"/>
</dbReference>
<dbReference type="InterPro" id="IPR000039">
    <property type="entry name" value="Ribosomal_eL18"/>
</dbReference>